<reference evidence="1" key="1">
    <citation type="submission" date="2020-10" db="EMBL/GenBank/DDBJ databases">
        <authorList>
            <person name="Gilroy R."/>
        </authorList>
    </citation>
    <scope>NUCLEOTIDE SEQUENCE</scope>
    <source>
        <strain evidence="1">CHK154-7741</strain>
    </source>
</reference>
<dbReference type="EMBL" id="DVOD01000068">
    <property type="protein sequence ID" value="HIU93311.1"/>
    <property type="molecule type" value="Genomic_DNA"/>
</dbReference>
<reference evidence="1" key="2">
    <citation type="journal article" date="2021" name="PeerJ">
        <title>Extensive microbial diversity within the chicken gut microbiome revealed by metagenomics and culture.</title>
        <authorList>
            <person name="Gilroy R."/>
            <person name="Ravi A."/>
            <person name="Getino M."/>
            <person name="Pursley I."/>
            <person name="Horton D.L."/>
            <person name="Alikhan N.F."/>
            <person name="Baker D."/>
            <person name="Gharbi K."/>
            <person name="Hall N."/>
            <person name="Watson M."/>
            <person name="Adriaenssens E.M."/>
            <person name="Foster-Nyarko E."/>
            <person name="Jarju S."/>
            <person name="Secka A."/>
            <person name="Antonio M."/>
            <person name="Oren A."/>
            <person name="Chaudhuri R.R."/>
            <person name="La Ragione R."/>
            <person name="Hildebrand F."/>
            <person name="Pallen M.J."/>
        </authorList>
    </citation>
    <scope>NUCLEOTIDE SEQUENCE</scope>
    <source>
        <strain evidence="1">CHK154-7741</strain>
    </source>
</reference>
<sequence>MDIVKNLRDVSLNEDARFFADLIKDEFGYDTCVEKIKNIEFLQRYAKPLHDFNIYTTAQPTAEGMRMVAWKRR</sequence>
<protein>
    <submittedName>
        <fullName evidence="1">Uncharacterized protein</fullName>
    </submittedName>
</protein>
<organism evidence="1 2">
    <name type="scientific">Candidatus Limenecus avicola</name>
    <dbReference type="NCBI Taxonomy" id="2840847"/>
    <lineage>
        <taxon>Bacteria</taxon>
        <taxon>Bacillati</taxon>
        <taxon>Bacillota</taxon>
        <taxon>Clostridia</taxon>
        <taxon>Eubacteriales</taxon>
        <taxon>Clostridiaceae</taxon>
        <taxon>Clostridiaceae incertae sedis</taxon>
        <taxon>Candidatus Limenecus</taxon>
    </lineage>
</organism>
<proteinExistence type="predicted"/>
<name>A0A9D1SSM7_9CLOT</name>
<dbReference type="AlphaFoldDB" id="A0A9D1SSM7"/>
<comment type="caution">
    <text evidence="1">The sequence shown here is derived from an EMBL/GenBank/DDBJ whole genome shotgun (WGS) entry which is preliminary data.</text>
</comment>
<accession>A0A9D1SSM7</accession>
<gene>
    <name evidence="1" type="ORF">IAD26_09300</name>
</gene>
<dbReference type="Proteomes" id="UP000886748">
    <property type="component" value="Unassembled WGS sequence"/>
</dbReference>
<evidence type="ECO:0000313" key="1">
    <source>
        <dbReference type="EMBL" id="HIU93311.1"/>
    </source>
</evidence>
<evidence type="ECO:0000313" key="2">
    <source>
        <dbReference type="Proteomes" id="UP000886748"/>
    </source>
</evidence>